<keyword evidence="6" id="KW-1185">Reference proteome</keyword>
<keyword evidence="1" id="KW-0285">Flavoprotein</keyword>
<dbReference type="InterPro" id="IPR005107">
    <property type="entry name" value="CO_DH_flav_C"/>
</dbReference>
<evidence type="ECO:0000256" key="2">
    <source>
        <dbReference type="ARBA" id="ARBA00022827"/>
    </source>
</evidence>
<dbReference type="SUPFAM" id="SSF55447">
    <property type="entry name" value="CO dehydrogenase flavoprotein C-terminal domain-like"/>
    <property type="match status" value="1"/>
</dbReference>
<comment type="caution">
    <text evidence="5">The sequence shown here is derived from an EMBL/GenBank/DDBJ whole genome shotgun (WGS) entry which is preliminary data.</text>
</comment>
<dbReference type="InterPro" id="IPR002346">
    <property type="entry name" value="Mopterin_DH_FAD-bd"/>
</dbReference>
<dbReference type="RefSeq" id="WP_104519783.1">
    <property type="nucleotide sequence ID" value="NZ_NHRY01000167.1"/>
</dbReference>
<dbReference type="InterPro" id="IPR036683">
    <property type="entry name" value="CO_DH_flav_C_dom_sf"/>
</dbReference>
<dbReference type="InterPro" id="IPR016167">
    <property type="entry name" value="FAD-bd_PCMH_sub1"/>
</dbReference>
<feature type="domain" description="FAD-binding PCMH-type" evidence="4">
    <location>
        <begin position="1"/>
        <end position="175"/>
    </location>
</feature>
<dbReference type="PROSITE" id="PS51387">
    <property type="entry name" value="FAD_PCMH"/>
    <property type="match status" value="1"/>
</dbReference>
<evidence type="ECO:0000256" key="1">
    <source>
        <dbReference type="ARBA" id="ARBA00022630"/>
    </source>
</evidence>
<dbReference type="PANTHER" id="PTHR42659">
    <property type="entry name" value="XANTHINE DEHYDROGENASE SUBUNIT C-RELATED"/>
    <property type="match status" value="1"/>
</dbReference>
<reference evidence="5 6" key="1">
    <citation type="journal article" date="2018" name="Arch. Microbiol.">
        <title>New insights into the metabolic potential of the phototrophic purple bacterium Rhodopila globiformis DSM 161(T) from its draft genome sequence and evidence for a vanadium-dependent nitrogenase.</title>
        <authorList>
            <person name="Imhoff J.F."/>
            <person name="Rahn T."/>
            <person name="Kunzel S."/>
            <person name="Neulinger S.C."/>
        </authorList>
    </citation>
    <scope>NUCLEOTIDE SEQUENCE [LARGE SCALE GENOMIC DNA]</scope>
    <source>
        <strain evidence="5 6">DSM 161</strain>
    </source>
</reference>
<proteinExistence type="predicted"/>
<evidence type="ECO:0000256" key="3">
    <source>
        <dbReference type="ARBA" id="ARBA00023002"/>
    </source>
</evidence>
<dbReference type="Pfam" id="PF03450">
    <property type="entry name" value="CO_deh_flav_C"/>
    <property type="match status" value="1"/>
</dbReference>
<evidence type="ECO:0000313" key="6">
    <source>
        <dbReference type="Proteomes" id="UP000239724"/>
    </source>
</evidence>
<dbReference type="Gene3D" id="3.30.43.10">
    <property type="entry name" value="Uridine Diphospho-n-acetylenolpyruvylglucosamine Reductase, domain 2"/>
    <property type="match status" value="1"/>
</dbReference>
<dbReference type="GO" id="GO:0016491">
    <property type="term" value="F:oxidoreductase activity"/>
    <property type="evidence" value="ECO:0007669"/>
    <property type="project" value="UniProtKB-KW"/>
</dbReference>
<protein>
    <submittedName>
        <fullName evidence="5">Oxidoreductase</fullName>
    </submittedName>
</protein>
<dbReference type="GO" id="GO:0071949">
    <property type="term" value="F:FAD binding"/>
    <property type="evidence" value="ECO:0007669"/>
    <property type="project" value="InterPro"/>
</dbReference>
<name>A0A2S6ND20_RHOGL</name>
<evidence type="ECO:0000313" key="5">
    <source>
        <dbReference type="EMBL" id="PPQ32494.1"/>
    </source>
</evidence>
<gene>
    <name evidence="5" type="ORF">CCS01_15670</name>
</gene>
<dbReference type="InterPro" id="IPR036318">
    <property type="entry name" value="FAD-bd_PCMH-like_sf"/>
</dbReference>
<dbReference type="SMART" id="SM01092">
    <property type="entry name" value="CO_deh_flav_C"/>
    <property type="match status" value="1"/>
</dbReference>
<dbReference type="AlphaFoldDB" id="A0A2S6ND20"/>
<dbReference type="PANTHER" id="PTHR42659:SF2">
    <property type="entry name" value="XANTHINE DEHYDROGENASE SUBUNIT C-RELATED"/>
    <property type="match status" value="1"/>
</dbReference>
<dbReference type="EMBL" id="NHRY01000167">
    <property type="protein sequence ID" value="PPQ32494.1"/>
    <property type="molecule type" value="Genomic_DNA"/>
</dbReference>
<dbReference type="OrthoDB" id="9814706at2"/>
<keyword evidence="2" id="KW-0274">FAD</keyword>
<sequence length="295" mass="30234">MSGLSYAAPTSVDEAVKLLAGASGLAKVLSGGTDLLVQMRSGRVKPDLIVDTKKIPGLIGIREENGSYVIGAATPGAMVEAHAGMKAAWPGVVEALDLIGSTQIQGRCTLAGNLCNASPAADSVPALFAAGATAVIVGGKGRREVPVEQVPVGPGRTSLGKDEFILEFRLPPRPARSSDAYLRFIPRTEMDIAVVGCGISVTLDDKGVCTTARVALGAVAPTVVLVPDAAQALVGHKLDADTLAKLDAAAQAAAKPINDKRGTIEYRVKVAGVLARRVAAIAFDRAQGFVNGKAH</sequence>
<dbReference type="InterPro" id="IPR016169">
    <property type="entry name" value="FAD-bd_PCMH_sub2"/>
</dbReference>
<evidence type="ECO:0000259" key="4">
    <source>
        <dbReference type="PROSITE" id="PS51387"/>
    </source>
</evidence>
<dbReference type="Proteomes" id="UP000239724">
    <property type="component" value="Unassembled WGS sequence"/>
</dbReference>
<dbReference type="InterPro" id="IPR051312">
    <property type="entry name" value="Diverse_Substr_Oxidored"/>
</dbReference>
<dbReference type="Gene3D" id="3.30.465.10">
    <property type="match status" value="1"/>
</dbReference>
<dbReference type="SUPFAM" id="SSF56176">
    <property type="entry name" value="FAD-binding/transporter-associated domain-like"/>
    <property type="match status" value="1"/>
</dbReference>
<accession>A0A2S6ND20</accession>
<keyword evidence="3" id="KW-0560">Oxidoreductase</keyword>
<dbReference type="InterPro" id="IPR016166">
    <property type="entry name" value="FAD-bd_PCMH"/>
</dbReference>
<dbReference type="Gene3D" id="3.30.390.50">
    <property type="entry name" value="CO dehydrogenase flavoprotein, C-terminal domain"/>
    <property type="match status" value="1"/>
</dbReference>
<dbReference type="Pfam" id="PF00941">
    <property type="entry name" value="FAD_binding_5"/>
    <property type="match status" value="1"/>
</dbReference>
<organism evidence="5 6">
    <name type="scientific">Rhodopila globiformis</name>
    <name type="common">Rhodopseudomonas globiformis</name>
    <dbReference type="NCBI Taxonomy" id="1071"/>
    <lineage>
        <taxon>Bacteria</taxon>
        <taxon>Pseudomonadati</taxon>
        <taxon>Pseudomonadota</taxon>
        <taxon>Alphaproteobacteria</taxon>
        <taxon>Acetobacterales</taxon>
        <taxon>Acetobacteraceae</taxon>
        <taxon>Rhodopila</taxon>
    </lineage>
</organism>